<evidence type="ECO:0000259" key="2">
    <source>
        <dbReference type="Pfam" id="PF13649"/>
    </source>
</evidence>
<accession>A0A3N4IMJ5</accession>
<feature type="domain" description="Methyltransferase" evidence="2">
    <location>
        <begin position="151"/>
        <end position="249"/>
    </location>
</feature>
<dbReference type="CDD" id="cd02440">
    <property type="entry name" value="AdoMet_MTases"/>
    <property type="match status" value="1"/>
</dbReference>
<evidence type="ECO:0000256" key="1">
    <source>
        <dbReference type="SAM" id="MobiDB-lite"/>
    </source>
</evidence>
<dbReference type="Gene3D" id="3.40.50.150">
    <property type="entry name" value="Vaccinia Virus protein VP39"/>
    <property type="match status" value="1"/>
</dbReference>
<sequence>MELYQAPSGSNSTASNSSSSTLNVGRDGSGSFSGSFSGSGSTLGGRLGSTSSIPGGDSTPATSPTSVRRPSFFTQISGSSQSSFQSQPTVTRHGRKYINDATLPYPLPCDIAELNRQNLRHLLFKEVFGTYYTANFGTNLKKGEIPIPSKVLDLGCGTGCWSASMADEFASKFGKKDTEFVGLDLLPIQPDLPGVNFRFVQHNFLEKSLPFESRSFDMVFLRELTMCIPNNIKLTNILSECIRVLKPGGVLEIQCSKLPFPLSPNQRESITNPPNPTADLTIRSLPRMNTPRLPSSAYYTEQTTAFNLNPANRYLQDWNKWITTILTSREVSTVPCTLVGPSLLMERDSENQTLASVTSKRLALPFDEIWWETEQEVETDVESGFGRNKIKNGRRGPLTEEEKAVRGLAKSNFGKLIESLEPVMREGVGLKVEEWDKWYREVMSNFVKEGGLKNGECLEFGAWVAIKSKSG</sequence>
<dbReference type="Pfam" id="PF13649">
    <property type="entry name" value="Methyltransf_25"/>
    <property type="match status" value="1"/>
</dbReference>
<dbReference type="PANTHER" id="PTHR43591">
    <property type="entry name" value="METHYLTRANSFERASE"/>
    <property type="match status" value="1"/>
</dbReference>
<keyword evidence="4" id="KW-1185">Reference proteome</keyword>
<feature type="region of interest" description="Disordered" evidence="1">
    <location>
        <begin position="1"/>
        <end position="69"/>
    </location>
</feature>
<dbReference type="PANTHER" id="PTHR43591:SF100">
    <property type="entry name" value="SAM BINDING MOTIF CONTAINING PROTEIN (AFU_ORTHOLOGUE AFUA_4G12760)"/>
    <property type="match status" value="1"/>
</dbReference>
<proteinExistence type="predicted"/>
<feature type="compositionally biased region" description="Polar residues" evidence="1">
    <location>
        <begin position="59"/>
        <end position="68"/>
    </location>
</feature>
<reference evidence="3 4" key="1">
    <citation type="journal article" date="2018" name="Nat. Ecol. Evol.">
        <title>Pezizomycetes genomes reveal the molecular basis of ectomycorrhizal truffle lifestyle.</title>
        <authorList>
            <person name="Murat C."/>
            <person name="Payen T."/>
            <person name="Noel B."/>
            <person name="Kuo A."/>
            <person name="Morin E."/>
            <person name="Chen J."/>
            <person name="Kohler A."/>
            <person name="Krizsan K."/>
            <person name="Balestrini R."/>
            <person name="Da Silva C."/>
            <person name="Montanini B."/>
            <person name="Hainaut M."/>
            <person name="Levati E."/>
            <person name="Barry K.W."/>
            <person name="Belfiori B."/>
            <person name="Cichocki N."/>
            <person name="Clum A."/>
            <person name="Dockter R.B."/>
            <person name="Fauchery L."/>
            <person name="Guy J."/>
            <person name="Iotti M."/>
            <person name="Le Tacon F."/>
            <person name="Lindquist E.A."/>
            <person name="Lipzen A."/>
            <person name="Malagnac F."/>
            <person name="Mello A."/>
            <person name="Molinier V."/>
            <person name="Miyauchi S."/>
            <person name="Poulain J."/>
            <person name="Riccioni C."/>
            <person name="Rubini A."/>
            <person name="Sitrit Y."/>
            <person name="Splivallo R."/>
            <person name="Traeger S."/>
            <person name="Wang M."/>
            <person name="Zifcakova L."/>
            <person name="Wipf D."/>
            <person name="Zambonelli A."/>
            <person name="Paolocci F."/>
            <person name="Nowrousian M."/>
            <person name="Ottonello S."/>
            <person name="Baldrian P."/>
            <person name="Spatafora J.W."/>
            <person name="Henrissat B."/>
            <person name="Nagy L.G."/>
            <person name="Aury J.M."/>
            <person name="Wincker P."/>
            <person name="Grigoriev I.V."/>
            <person name="Bonfante P."/>
            <person name="Martin F.M."/>
        </authorList>
    </citation>
    <scope>NUCLEOTIDE SEQUENCE [LARGE SCALE GENOMIC DNA]</scope>
    <source>
        <strain evidence="3 4">RN42</strain>
    </source>
</reference>
<organism evidence="3 4">
    <name type="scientific">Ascobolus immersus RN42</name>
    <dbReference type="NCBI Taxonomy" id="1160509"/>
    <lineage>
        <taxon>Eukaryota</taxon>
        <taxon>Fungi</taxon>
        <taxon>Dikarya</taxon>
        <taxon>Ascomycota</taxon>
        <taxon>Pezizomycotina</taxon>
        <taxon>Pezizomycetes</taxon>
        <taxon>Pezizales</taxon>
        <taxon>Ascobolaceae</taxon>
        <taxon>Ascobolus</taxon>
    </lineage>
</organism>
<protein>
    <recommendedName>
        <fullName evidence="2">Methyltransferase domain-containing protein</fullName>
    </recommendedName>
</protein>
<name>A0A3N4IMJ5_ASCIM</name>
<feature type="compositionally biased region" description="Low complexity" evidence="1">
    <location>
        <begin position="8"/>
        <end position="40"/>
    </location>
</feature>
<dbReference type="Proteomes" id="UP000275078">
    <property type="component" value="Unassembled WGS sequence"/>
</dbReference>
<dbReference type="STRING" id="1160509.A0A3N4IMJ5"/>
<evidence type="ECO:0000313" key="3">
    <source>
        <dbReference type="EMBL" id="RPA86637.1"/>
    </source>
</evidence>
<dbReference type="InterPro" id="IPR041698">
    <property type="entry name" value="Methyltransf_25"/>
</dbReference>
<dbReference type="InterPro" id="IPR029063">
    <property type="entry name" value="SAM-dependent_MTases_sf"/>
</dbReference>
<dbReference type="GO" id="GO:0008168">
    <property type="term" value="F:methyltransferase activity"/>
    <property type="evidence" value="ECO:0007669"/>
    <property type="project" value="TreeGrafter"/>
</dbReference>
<gene>
    <name evidence="3" type="ORF">BJ508DRAFT_321758</name>
</gene>
<dbReference type="EMBL" id="ML119649">
    <property type="protein sequence ID" value="RPA86637.1"/>
    <property type="molecule type" value="Genomic_DNA"/>
</dbReference>
<dbReference type="OrthoDB" id="5538558at2759"/>
<dbReference type="AlphaFoldDB" id="A0A3N4IMJ5"/>
<dbReference type="SUPFAM" id="SSF53335">
    <property type="entry name" value="S-adenosyl-L-methionine-dependent methyltransferases"/>
    <property type="match status" value="1"/>
</dbReference>
<evidence type="ECO:0000313" key="4">
    <source>
        <dbReference type="Proteomes" id="UP000275078"/>
    </source>
</evidence>